<dbReference type="Proteomes" id="UP000240739">
    <property type="component" value="Unassembled WGS sequence"/>
</dbReference>
<dbReference type="SUPFAM" id="SSF53756">
    <property type="entry name" value="UDP-Glycosyltransferase/glycogen phosphorylase"/>
    <property type="match status" value="1"/>
</dbReference>
<feature type="domain" description="Glycosyltransferase subfamily 4-like N-terminal" evidence="3">
    <location>
        <begin position="17"/>
        <end position="178"/>
    </location>
</feature>
<keyword evidence="2 4" id="KW-0808">Transferase</keyword>
<evidence type="ECO:0000313" key="5">
    <source>
        <dbReference type="Proteomes" id="UP000240739"/>
    </source>
</evidence>
<name>A0A2T4UIQ1_9ACTN</name>
<keyword evidence="5" id="KW-1185">Reference proteome</keyword>
<protein>
    <submittedName>
        <fullName evidence="4">Glycosyl transferase family 1</fullName>
    </submittedName>
</protein>
<dbReference type="EMBL" id="PYYB01000001">
    <property type="protein sequence ID" value="PTL59087.1"/>
    <property type="molecule type" value="Genomic_DNA"/>
</dbReference>
<evidence type="ECO:0000313" key="4">
    <source>
        <dbReference type="EMBL" id="PTL59087.1"/>
    </source>
</evidence>
<dbReference type="GO" id="GO:0016757">
    <property type="term" value="F:glycosyltransferase activity"/>
    <property type="evidence" value="ECO:0007669"/>
    <property type="project" value="UniProtKB-KW"/>
</dbReference>
<sequence length="385" mass="41695">MRVHQVDPSAFTPPYDHALCGALAARGLDVVLETSRFPYAEAPWDGGRAAAAGYELRERFYRHGGGLPGPLRLGAKVAQHVPGMRGVARRARRERADVLHVQWCAIQHVDPFLLPRDRPVVLTAHDILPREPRWGQLAAQKRVYHRVDHVIAHSRHGRDRLVLEADVPAEKITVIPHGAFGHLAGLAAADPEGAALPPELSGVGRDVPVVLFFGLFREYKGLDVLLDAWSLLRRAGQTDAELWIAGMPRMDTRALHATADAAGGVRWVERFITDPGAAALLDRADLVVLPYREIEQSGVLFSAMGMGKPMVLSAVGGFPEVAAEGAATLVPPGDPTALATTLTRLLADPADRARLAAGARAAREGRYAWSAVAAEHEALYRRLAR</sequence>
<dbReference type="Pfam" id="PF13439">
    <property type="entry name" value="Glyco_transf_4"/>
    <property type="match status" value="1"/>
</dbReference>
<reference evidence="4 5" key="1">
    <citation type="submission" date="2018-03" db="EMBL/GenBank/DDBJ databases">
        <title>Aquarubrobacter algicola gen. nov., sp. nov., a novel actinobacterium isolated from shallow eutrophic lake during the end of cyanobacterial harmful algal blooms.</title>
        <authorList>
            <person name="Chun S.J."/>
        </authorList>
    </citation>
    <scope>NUCLEOTIDE SEQUENCE [LARGE SCALE GENOMIC DNA]</scope>
    <source>
        <strain evidence="4 5">Seoho-28</strain>
    </source>
</reference>
<accession>A0A2T4UIQ1</accession>
<dbReference type="OrthoDB" id="9771846at2"/>
<dbReference type="CDD" id="cd03801">
    <property type="entry name" value="GT4_PimA-like"/>
    <property type="match status" value="1"/>
</dbReference>
<dbReference type="AlphaFoldDB" id="A0A2T4UIQ1"/>
<evidence type="ECO:0000256" key="2">
    <source>
        <dbReference type="ARBA" id="ARBA00022679"/>
    </source>
</evidence>
<dbReference type="Pfam" id="PF13692">
    <property type="entry name" value="Glyco_trans_1_4"/>
    <property type="match status" value="1"/>
</dbReference>
<organism evidence="4 5">
    <name type="scientific">Paraconexibacter algicola</name>
    <dbReference type="NCBI Taxonomy" id="2133960"/>
    <lineage>
        <taxon>Bacteria</taxon>
        <taxon>Bacillati</taxon>
        <taxon>Actinomycetota</taxon>
        <taxon>Thermoleophilia</taxon>
        <taxon>Solirubrobacterales</taxon>
        <taxon>Paraconexibacteraceae</taxon>
        <taxon>Paraconexibacter</taxon>
    </lineage>
</organism>
<dbReference type="RefSeq" id="WP_107567523.1">
    <property type="nucleotide sequence ID" value="NZ_PYYB01000001.1"/>
</dbReference>
<evidence type="ECO:0000256" key="1">
    <source>
        <dbReference type="ARBA" id="ARBA00022676"/>
    </source>
</evidence>
<dbReference type="PANTHER" id="PTHR12526">
    <property type="entry name" value="GLYCOSYLTRANSFERASE"/>
    <property type="match status" value="1"/>
</dbReference>
<keyword evidence="1" id="KW-0328">Glycosyltransferase</keyword>
<comment type="caution">
    <text evidence="4">The sequence shown here is derived from an EMBL/GenBank/DDBJ whole genome shotgun (WGS) entry which is preliminary data.</text>
</comment>
<gene>
    <name evidence="4" type="ORF">C7Y72_05215</name>
</gene>
<dbReference type="PANTHER" id="PTHR12526:SF638">
    <property type="entry name" value="SPORE COAT PROTEIN SA"/>
    <property type="match status" value="1"/>
</dbReference>
<dbReference type="InterPro" id="IPR028098">
    <property type="entry name" value="Glyco_trans_4-like_N"/>
</dbReference>
<dbReference type="Gene3D" id="3.40.50.2000">
    <property type="entry name" value="Glycogen Phosphorylase B"/>
    <property type="match status" value="2"/>
</dbReference>
<evidence type="ECO:0000259" key="3">
    <source>
        <dbReference type="Pfam" id="PF13439"/>
    </source>
</evidence>
<proteinExistence type="predicted"/>